<evidence type="ECO:0000256" key="9">
    <source>
        <dbReference type="ARBA" id="ARBA00031449"/>
    </source>
</evidence>
<protein>
    <recommendedName>
        <fullName evidence="5">6-carboxy-5,6,7,8-tetrahydropterin synthase</fullName>
        <ecNumber evidence="4">4.1.2.50</ecNumber>
    </recommendedName>
    <alternativeName>
        <fullName evidence="9">Queuosine biosynthesis protein QueD</fullName>
    </alternativeName>
</protein>
<dbReference type="RefSeq" id="WP_312882234.1">
    <property type="nucleotide sequence ID" value="NZ_BAABEK010000026.1"/>
</dbReference>
<evidence type="ECO:0000256" key="2">
    <source>
        <dbReference type="ARBA" id="ARBA00005061"/>
    </source>
</evidence>
<comment type="caution">
    <text evidence="11">The sequence shown here is derived from an EMBL/GenBank/DDBJ whole genome shotgun (WGS) entry which is preliminary data.</text>
</comment>
<evidence type="ECO:0000256" key="8">
    <source>
        <dbReference type="ARBA" id="ARBA00023239"/>
    </source>
</evidence>
<gene>
    <name evidence="11" type="ORF">FHR32_002101</name>
</gene>
<evidence type="ECO:0000256" key="5">
    <source>
        <dbReference type="ARBA" id="ARBA00018141"/>
    </source>
</evidence>
<comment type="pathway">
    <text evidence="2">Purine metabolism; 7-cyano-7-deazaguanine biosynthesis.</text>
</comment>
<comment type="cofactor">
    <cofactor evidence="1">
        <name>Zn(2+)</name>
        <dbReference type="ChEBI" id="CHEBI:29105"/>
    </cofactor>
</comment>
<sequence length="146" mass="15927">MSGHQTPAGAPHGSDGLNGFHVEISKHFAFEAAHRLGGLPEGHQCGRHHGHSYRVEVRLTADELSGPGFITDFGELEPFAAYIKQSFDHRDLNEVLNVEPTSELLAVHLARWFIEHVEPAIPGRLVAVVVSETAKTSATCTVSERK</sequence>
<accession>A0A7W7RUT2</accession>
<dbReference type="AlphaFoldDB" id="A0A7W7RUT2"/>
<dbReference type="EMBL" id="JACHJU010000001">
    <property type="protein sequence ID" value="MBB4937796.1"/>
    <property type="molecule type" value="Genomic_DNA"/>
</dbReference>
<organism evidence="11 12">
    <name type="scientific">Streptosporangium album</name>
    <dbReference type="NCBI Taxonomy" id="47479"/>
    <lineage>
        <taxon>Bacteria</taxon>
        <taxon>Bacillati</taxon>
        <taxon>Actinomycetota</taxon>
        <taxon>Actinomycetes</taxon>
        <taxon>Streptosporangiales</taxon>
        <taxon>Streptosporangiaceae</taxon>
        <taxon>Streptosporangium</taxon>
    </lineage>
</organism>
<dbReference type="InterPro" id="IPR007115">
    <property type="entry name" value="6-PTP_synth/QueD"/>
</dbReference>
<name>A0A7W7RUT2_9ACTN</name>
<evidence type="ECO:0000256" key="1">
    <source>
        <dbReference type="ARBA" id="ARBA00001947"/>
    </source>
</evidence>
<dbReference type="UniPathway" id="UPA00391"/>
<keyword evidence="12" id="KW-1185">Reference proteome</keyword>
<keyword evidence="7" id="KW-0862">Zinc</keyword>
<dbReference type="GO" id="GO:0046872">
    <property type="term" value="F:metal ion binding"/>
    <property type="evidence" value="ECO:0007669"/>
    <property type="project" value="UniProtKB-KW"/>
</dbReference>
<evidence type="ECO:0000313" key="11">
    <source>
        <dbReference type="EMBL" id="MBB4937796.1"/>
    </source>
</evidence>
<dbReference type="PANTHER" id="PTHR12589:SF7">
    <property type="entry name" value="6-PYRUVOYL TETRAHYDROBIOPTERIN SYNTHASE"/>
    <property type="match status" value="1"/>
</dbReference>
<evidence type="ECO:0000256" key="3">
    <source>
        <dbReference type="ARBA" id="ARBA00008900"/>
    </source>
</evidence>
<dbReference type="Proteomes" id="UP000534286">
    <property type="component" value="Unassembled WGS sequence"/>
</dbReference>
<keyword evidence="8 11" id="KW-0456">Lyase</keyword>
<evidence type="ECO:0000256" key="6">
    <source>
        <dbReference type="ARBA" id="ARBA00022723"/>
    </source>
</evidence>
<evidence type="ECO:0000256" key="4">
    <source>
        <dbReference type="ARBA" id="ARBA00012982"/>
    </source>
</evidence>
<dbReference type="GO" id="GO:0070497">
    <property type="term" value="F:6-carboxytetrahydropterin synthase activity"/>
    <property type="evidence" value="ECO:0007669"/>
    <property type="project" value="UniProtKB-EC"/>
</dbReference>
<comment type="similarity">
    <text evidence="3">Belongs to the PTPS family. QueD subfamily.</text>
</comment>
<dbReference type="PANTHER" id="PTHR12589">
    <property type="entry name" value="PYRUVOYL TETRAHYDROBIOPTERIN SYNTHASE"/>
    <property type="match status" value="1"/>
</dbReference>
<evidence type="ECO:0000313" key="12">
    <source>
        <dbReference type="Proteomes" id="UP000534286"/>
    </source>
</evidence>
<proteinExistence type="inferred from homology"/>
<keyword evidence="6" id="KW-0479">Metal-binding</keyword>
<dbReference type="Pfam" id="PF01242">
    <property type="entry name" value="PTPS"/>
    <property type="match status" value="1"/>
</dbReference>
<reference evidence="11 12" key="1">
    <citation type="submission" date="2020-08" db="EMBL/GenBank/DDBJ databases">
        <title>Sequencing the genomes of 1000 actinobacteria strains.</title>
        <authorList>
            <person name="Klenk H.-P."/>
        </authorList>
    </citation>
    <scope>NUCLEOTIDE SEQUENCE [LARGE SCALE GENOMIC DNA]</scope>
    <source>
        <strain evidence="11 12">DSM 43023</strain>
    </source>
</reference>
<dbReference type="SUPFAM" id="SSF55620">
    <property type="entry name" value="Tetrahydrobiopterin biosynthesis enzymes-like"/>
    <property type="match status" value="1"/>
</dbReference>
<comment type="catalytic activity">
    <reaction evidence="10">
        <text>7,8-dihydroneopterin 3'-triphosphate + H2O = 6-carboxy-5,6,7,8-tetrahydropterin + triphosphate + acetaldehyde + 2 H(+)</text>
        <dbReference type="Rhea" id="RHEA:27966"/>
        <dbReference type="ChEBI" id="CHEBI:15343"/>
        <dbReference type="ChEBI" id="CHEBI:15377"/>
        <dbReference type="ChEBI" id="CHEBI:15378"/>
        <dbReference type="ChEBI" id="CHEBI:18036"/>
        <dbReference type="ChEBI" id="CHEBI:58462"/>
        <dbReference type="ChEBI" id="CHEBI:61032"/>
        <dbReference type="EC" id="4.1.2.50"/>
    </reaction>
</comment>
<evidence type="ECO:0000256" key="10">
    <source>
        <dbReference type="ARBA" id="ARBA00048807"/>
    </source>
</evidence>
<evidence type="ECO:0000256" key="7">
    <source>
        <dbReference type="ARBA" id="ARBA00022833"/>
    </source>
</evidence>
<dbReference type="InterPro" id="IPR038418">
    <property type="entry name" value="6-PTP_synth/QueD_sf"/>
</dbReference>
<dbReference type="EC" id="4.1.2.50" evidence="4"/>
<dbReference type="Gene3D" id="3.30.479.10">
    <property type="entry name" value="6-pyruvoyl tetrahydropterin synthase/QueD"/>
    <property type="match status" value="1"/>
</dbReference>